<protein>
    <submittedName>
        <fullName evidence="2">Uncharacterized protein</fullName>
    </submittedName>
</protein>
<proteinExistence type="predicted"/>
<reference evidence="2" key="1">
    <citation type="submission" date="2021-10" db="EMBL/GenBank/DDBJ databases">
        <title>De novo Genome Assembly of Clathrus columnatus (Basidiomycota, Fungi) Using Illumina and Nanopore Sequence Data.</title>
        <authorList>
            <person name="Ogiso-Tanaka E."/>
            <person name="Itagaki H."/>
            <person name="Hosoya T."/>
            <person name="Hosaka K."/>
        </authorList>
    </citation>
    <scope>NUCLEOTIDE SEQUENCE</scope>
    <source>
        <strain evidence="2">MO-923</strain>
    </source>
</reference>
<dbReference type="AlphaFoldDB" id="A0AAV5AJ06"/>
<feature type="transmembrane region" description="Helical" evidence="1">
    <location>
        <begin position="104"/>
        <end position="128"/>
    </location>
</feature>
<sequence>MVVGIIFLLSDKKDIALSSLPHDIRAGLVVLLVIFILVVIVSLLGLIGTTKRNRKLVRIYSWMVWIITIIQIAGEVFLIYTLFIRKCHDEVIDGLEFQCISVPVAAKVVLLVVSLVLLAIQIYVAVVIRSYDKQLQDEEQLHREYIAYNTGAFNLNSVEVANEGVYTKIPNQDYDF</sequence>
<gene>
    <name evidence="2" type="ORF">Clacol_007157</name>
</gene>
<keyword evidence="1" id="KW-1133">Transmembrane helix</keyword>
<keyword evidence="1" id="KW-0812">Transmembrane</keyword>
<evidence type="ECO:0000256" key="1">
    <source>
        <dbReference type="SAM" id="Phobius"/>
    </source>
</evidence>
<keyword evidence="1" id="KW-0472">Membrane</keyword>
<feature type="transmembrane region" description="Helical" evidence="1">
    <location>
        <begin position="59"/>
        <end position="84"/>
    </location>
</feature>
<name>A0AAV5AJ06_9AGAM</name>
<accession>A0AAV5AJ06</accession>
<feature type="transmembrane region" description="Helical" evidence="1">
    <location>
        <begin position="26"/>
        <end position="47"/>
    </location>
</feature>
<organism evidence="2 3">
    <name type="scientific">Clathrus columnatus</name>
    <dbReference type="NCBI Taxonomy" id="1419009"/>
    <lineage>
        <taxon>Eukaryota</taxon>
        <taxon>Fungi</taxon>
        <taxon>Dikarya</taxon>
        <taxon>Basidiomycota</taxon>
        <taxon>Agaricomycotina</taxon>
        <taxon>Agaricomycetes</taxon>
        <taxon>Phallomycetidae</taxon>
        <taxon>Phallales</taxon>
        <taxon>Clathraceae</taxon>
        <taxon>Clathrus</taxon>
    </lineage>
</organism>
<evidence type="ECO:0000313" key="2">
    <source>
        <dbReference type="EMBL" id="GJJ12911.1"/>
    </source>
</evidence>
<comment type="caution">
    <text evidence="2">The sequence shown here is derived from an EMBL/GenBank/DDBJ whole genome shotgun (WGS) entry which is preliminary data.</text>
</comment>
<dbReference type="Proteomes" id="UP001050691">
    <property type="component" value="Unassembled WGS sequence"/>
</dbReference>
<dbReference type="EMBL" id="BPWL01000008">
    <property type="protein sequence ID" value="GJJ12911.1"/>
    <property type="molecule type" value="Genomic_DNA"/>
</dbReference>
<evidence type="ECO:0000313" key="3">
    <source>
        <dbReference type="Proteomes" id="UP001050691"/>
    </source>
</evidence>
<keyword evidence="3" id="KW-1185">Reference proteome</keyword>